<dbReference type="AlphaFoldDB" id="A0A3G2LEJ0"/>
<evidence type="ECO:0000256" key="9">
    <source>
        <dbReference type="ARBA" id="ARBA00023224"/>
    </source>
</evidence>
<evidence type="ECO:0000256" key="6">
    <source>
        <dbReference type="ARBA" id="ARBA00022989"/>
    </source>
</evidence>
<dbReference type="InterPro" id="IPR004117">
    <property type="entry name" value="7tm6_olfct_rcpt"/>
</dbReference>
<protein>
    <recommendedName>
        <fullName evidence="10">Odorant receptor</fullName>
    </recommendedName>
</protein>
<evidence type="ECO:0000256" key="10">
    <source>
        <dbReference type="RuleBase" id="RU351113"/>
    </source>
</evidence>
<reference evidence="11" key="1">
    <citation type="submission" date="2018-09" db="EMBL/GenBank/DDBJ databases">
        <title>Identification and expression analysis of chemosensory genes in citrus fruit fly Bactrocera minax.</title>
        <authorList>
            <person name="Lu Y."/>
            <person name="Yu T."/>
            <person name="Cheng J."/>
        </authorList>
    </citation>
    <scope>NUCLEOTIDE SEQUENCE</scope>
    <source>
        <strain evidence="11">Bmi003430</strain>
    </source>
</reference>
<evidence type="ECO:0000256" key="5">
    <source>
        <dbReference type="ARBA" id="ARBA00022725"/>
    </source>
</evidence>
<dbReference type="GO" id="GO:0004984">
    <property type="term" value="F:olfactory receptor activity"/>
    <property type="evidence" value="ECO:0007669"/>
    <property type="project" value="InterPro"/>
</dbReference>
<evidence type="ECO:0000256" key="4">
    <source>
        <dbReference type="ARBA" id="ARBA00022692"/>
    </source>
</evidence>
<accession>A0A3G2LEJ0</accession>
<feature type="transmembrane region" description="Helical" evidence="10">
    <location>
        <begin position="34"/>
        <end position="54"/>
    </location>
</feature>
<dbReference type="PANTHER" id="PTHR21137">
    <property type="entry name" value="ODORANT RECEPTOR"/>
    <property type="match status" value="1"/>
</dbReference>
<keyword evidence="7 10" id="KW-0472">Membrane</keyword>
<dbReference type="Pfam" id="PF02949">
    <property type="entry name" value="7tm_6"/>
    <property type="match status" value="1"/>
</dbReference>
<comment type="caution">
    <text evidence="10">Lacks conserved residue(s) required for the propagation of feature annotation.</text>
</comment>
<sequence>MYKYLRIPYFSFRVIGINLWAQQDQRITSAPCRYYSWTLATAIIIILMGFYIYTSDQDKAIQVLTVFLQGVLCIIKSGMFVAKGRRFIKLIRNLDALADAATVKEWSEWRHENDWQQCIVRVYYICCTSTGTLYCTVPAVILLYSQCFREHTVFILPFDAAFPLDTGHLFFYTVSYLWCISFIIYAIHAITAMDSLFCWFIFNISAHFRTLQHELQNVAKTSADVEDSACLHSKITETLHYHRRIIELSAEFDELYAPIVFIEISVSYLKLCFSAYNLINLGDISGLPVIAVGLVTITFQLCNYCFSGEKLKSVSKVVSDRIYLAFSWERVPPPLRRLLILPLMRAQRATNLTGFLFVVDHSLLVWIFKTTGSIIGFLSATKSENTTS</sequence>
<keyword evidence="4 10" id="KW-0812">Transmembrane</keyword>
<evidence type="ECO:0000256" key="1">
    <source>
        <dbReference type="ARBA" id="ARBA00004651"/>
    </source>
</evidence>
<proteinExistence type="evidence at transcript level"/>
<dbReference type="PANTHER" id="PTHR21137:SF43">
    <property type="entry name" value="ODORANT RECEPTOR 47A-RELATED"/>
    <property type="match status" value="1"/>
</dbReference>
<evidence type="ECO:0000256" key="3">
    <source>
        <dbReference type="ARBA" id="ARBA00022606"/>
    </source>
</evidence>
<evidence type="ECO:0000313" key="11">
    <source>
        <dbReference type="EMBL" id="AYN70668.1"/>
    </source>
</evidence>
<feature type="transmembrane region" description="Helical" evidence="10">
    <location>
        <begin position="60"/>
        <end position="82"/>
    </location>
</feature>
<keyword evidence="8 10" id="KW-0675">Receptor</keyword>
<comment type="subcellular location">
    <subcellularLocation>
        <location evidence="1 10">Cell membrane</location>
        <topology evidence="1 10">Multi-pass membrane protein</topology>
    </subcellularLocation>
</comment>
<organism evidence="11">
    <name type="scientific">Bactrocera minax</name>
    <name type="common">Chinese citrus fly</name>
    <dbReference type="NCBI Taxonomy" id="104690"/>
    <lineage>
        <taxon>Eukaryota</taxon>
        <taxon>Metazoa</taxon>
        <taxon>Ecdysozoa</taxon>
        <taxon>Arthropoda</taxon>
        <taxon>Hexapoda</taxon>
        <taxon>Insecta</taxon>
        <taxon>Pterygota</taxon>
        <taxon>Neoptera</taxon>
        <taxon>Endopterygota</taxon>
        <taxon>Diptera</taxon>
        <taxon>Brachycera</taxon>
        <taxon>Muscomorpha</taxon>
        <taxon>Tephritoidea</taxon>
        <taxon>Tephritidae</taxon>
        <taxon>Bactrocera</taxon>
        <taxon>Tetradacus</taxon>
    </lineage>
</organism>
<keyword evidence="9 10" id="KW-0807">Transducer</keyword>
<evidence type="ECO:0000256" key="7">
    <source>
        <dbReference type="ARBA" id="ARBA00023136"/>
    </source>
</evidence>
<evidence type="ECO:0000256" key="8">
    <source>
        <dbReference type="ARBA" id="ARBA00023170"/>
    </source>
</evidence>
<feature type="transmembrane region" description="Helical" evidence="10">
    <location>
        <begin position="175"/>
        <end position="202"/>
    </location>
</feature>
<feature type="transmembrane region" description="Helical" evidence="10">
    <location>
        <begin position="122"/>
        <end position="144"/>
    </location>
</feature>
<gene>
    <name evidence="11" type="primary">OR45a3</name>
</gene>
<keyword evidence="6 10" id="KW-1133">Transmembrane helix</keyword>
<keyword evidence="3 10" id="KW-0716">Sensory transduction</keyword>
<keyword evidence="5 10" id="KW-0552">Olfaction</keyword>
<dbReference type="GO" id="GO:0005886">
    <property type="term" value="C:plasma membrane"/>
    <property type="evidence" value="ECO:0007669"/>
    <property type="project" value="UniProtKB-SubCell"/>
</dbReference>
<name>A0A3G2LEJ0_9MUSC</name>
<evidence type="ECO:0000256" key="2">
    <source>
        <dbReference type="ARBA" id="ARBA00022475"/>
    </source>
</evidence>
<comment type="similarity">
    <text evidence="10">Belongs to the insect chemoreceptor superfamily. Heteromeric odorant receptor channel (TC 1.A.69) family.</text>
</comment>
<dbReference type="EMBL" id="MH937253">
    <property type="protein sequence ID" value="AYN70668.1"/>
    <property type="molecule type" value="mRNA"/>
</dbReference>
<dbReference type="GO" id="GO:0005549">
    <property type="term" value="F:odorant binding"/>
    <property type="evidence" value="ECO:0007669"/>
    <property type="project" value="InterPro"/>
</dbReference>
<keyword evidence="2" id="KW-1003">Cell membrane</keyword>
<dbReference type="GO" id="GO:0007165">
    <property type="term" value="P:signal transduction"/>
    <property type="evidence" value="ECO:0007669"/>
    <property type="project" value="UniProtKB-KW"/>
</dbReference>